<keyword evidence="1" id="KW-0812">Transmembrane</keyword>
<dbReference type="OrthoDB" id="2809983at2"/>
<evidence type="ECO:0000313" key="2">
    <source>
        <dbReference type="EMBL" id="SLM86997.1"/>
    </source>
</evidence>
<dbReference type="Proteomes" id="UP000195918">
    <property type="component" value="Unassembled WGS sequence"/>
</dbReference>
<evidence type="ECO:0000256" key="1">
    <source>
        <dbReference type="SAM" id="Phobius"/>
    </source>
</evidence>
<keyword evidence="1" id="KW-0472">Membrane</keyword>
<keyword evidence="3" id="KW-1185">Reference proteome</keyword>
<gene>
    <name evidence="2" type="ORF">FM121_12945</name>
</gene>
<organism evidence="2 3">
    <name type="scientific">Vagococcus fluvialis bH819</name>
    <dbReference type="NCBI Taxonomy" id="1255619"/>
    <lineage>
        <taxon>Bacteria</taxon>
        <taxon>Bacillati</taxon>
        <taxon>Bacillota</taxon>
        <taxon>Bacilli</taxon>
        <taxon>Lactobacillales</taxon>
        <taxon>Enterococcaceae</taxon>
        <taxon>Vagococcus</taxon>
    </lineage>
</organism>
<sequence length="242" mass="28117">MNKVQLFIIKTMEKDFLEKAEFIGYSEEEAVGLQFKRLMMSLVYLLIATFFLTQKLWTASIIFIVLGFFAYKTRYFRIQSAYKNARYNQQISYSIFTRLVDTYLTSGESLYTIFGKISTRLKSKQSQSSIARLMGKIQEDPENKKAFQEFGRELSVTDDAQNFMTTLYYSQFTTDDKSVVKELGQMAVKEVLDTIGEIVEIKTNQIEKFGRIFLYVSLILIVGILMAFAVMHFDQVMTPMQQ</sequence>
<name>A0A1X6WRV0_9ENTE</name>
<feature type="transmembrane region" description="Helical" evidence="1">
    <location>
        <begin position="212"/>
        <end position="233"/>
    </location>
</feature>
<feature type="transmembrane region" description="Helical" evidence="1">
    <location>
        <begin position="42"/>
        <end position="71"/>
    </location>
</feature>
<dbReference type="RefSeq" id="WP_086952626.1">
    <property type="nucleotide sequence ID" value="NZ_FWFD01000018.1"/>
</dbReference>
<protein>
    <submittedName>
        <fullName evidence="2">Uncharacterized protein</fullName>
    </submittedName>
</protein>
<dbReference type="EMBL" id="FWFD01000018">
    <property type="protein sequence ID" value="SLM86997.1"/>
    <property type="molecule type" value="Genomic_DNA"/>
</dbReference>
<accession>A0A1X6WRV0</accession>
<reference evidence="3" key="1">
    <citation type="submission" date="2017-02" db="EMBL/GenBank/DDBJ databases">
        <authorList>
            <person name="Dridi B."/>
        </authorList>
    </citation>
    <scope>NUCLEOTIDE SEQUENCE [LARGE SCALE GENOMIC DNA]</scope>
    <source>
        <strain evidence="3">bH819</strain>
    </source>
</reference>
<dbReference type="AlphaFoldDB" id="A0A1X6WRV0"/>
<proteinExistence type="predicted"/>
<keyword evidence="1" id="KW-1133">Transmembrane helix</keyword>
<evidence type="ECO:0000313" key="3">
    <source>
        <dbReference type="Proteomes" id="UP000195918"/>
    </source>
</evidence>